<evidence type="ECO:0000256" key="3">
    <source>
        <dbReference type="ARBA" id="ARBA00023163"/>
    </source>
</evidence>
<dbReference type="InterPro" id="IPR040168">
    <property type="entry name" value="Not2/3/5"/>
</dbReference>
<keyword evidence="6" id="KW-1185">Reference proteome</keyword>
<evidence type="ECO:0000256" key="1">
    <source>
        <dbReference type="ARBA" id="ARBA00007682"/>
    </source>
</evidence>
<dbReference type="InterPro" id="IPR038635">
    <property type="entry name" value="CCR4-NOT_su2/3/5_C_sf"/>
</dbReference>
<feature type="region of interest" description="Disordered" evidence="4">
    <location>
        <begin position="1"/>
        <end position="107"/>
    </location>
</feature>
<evidence type="ECO:0000313" key="6">
    <source>
        <dbReference type="Proteomes" id="UP000595437"/>
    </source>
</evidence>
<keyword evidence="2" id="KW-0805">Transcription regulation</keyword>
<dbReference type="Gene3D" id="2.30.30.1020">
    <property type="entry name" value="CCR4-NOT complex subunit 2/3/5, C-terminal domain"/>
    <property type="match status" value="1"/>
</dbReference>
<dbReference type="AlphaFoldDB" id="A0A7T8JY41"/>
<sequence>MVKQPAMEASEFTMSNEDFPALPGYKPPSSAHLMGHHHSSGGPPVSSSSLSVQQASANKLSNASQGLFSSDSAMGPSSSSSNSDHSSSTHQQQLQQIQPRGIITTPDGMVRNIPSSMTDPNLVSLALGAELTTLGLNLNSDVNLYPTFAGPWAETPCRPQDIDYHVPQEYLTNTAIRYTTPPFSSH</sequence>
<evidence type="ECO:0000256" key="4">
    <source>
        <dbReference type="SAM" id="MobiDB-lite"/>
    </source>
</evidence>
<gene>
    <name evidence="5" type="ORF">FKW44_019367</name>
</gene>
<proteinExistence type="inferred from homology"/>
<feature type="compositionally biased region" description="Polar residues" evidence="4">
    <location>
        <begin position="57"/>
        <end position="68"/>
    </location>
</feature>
<evidence type="ECO:0000313" key="5">
    <source>
        <dbReference type="EMBL" id="QQP38709.1"/>
    </source>
</evidence>
<dbReference type="OrthoDB" id="25391at2759"/>
<evidence type="ECO:0000256" key="2">
    <source>
        <dbReference type="ARBA" id="ARBA00023015"/>
    </source>
</evidence>
<dbReference type="Proteomes" id="UP000595437">
    <property type="component" value="Chromosome 13"/>
</dbReference>
<dbReference type="EMBL" id="CP045902">
    <property type="protein sequence ID" value="QQP38709.1"/>
    <property type="molecule type" value="Genomic_DNA"/>
</dbReference>
<protein>
    <submittedName>
        <fullName evidence="5">Uncharacterized protein</fullName>
    </submittedName>
</protein>
<dbReference type="PANTHER" id="PTHR23326">
    <property type="entry name" value="CCR4 NOT-RELATED"/>
    <property type="match status" value="1"/>
</dbReference>
<feature type="compositionally biased region" description="Low complexity" evidence="4">
    <location>
        <begin position="40"/>
        <end position="56"/>
    </location>
</feature>
<dbReference type="GO" id="GO:0030015">
    <property type="term" value="C:CCR4-NOT core complex"/>
    <property type="evidence" value="ECO:0007669"/>
    <property type="project" value="InterPro"/>
</dbReference>
<feature type="compositionally biased region" description="Low complexity" evidence="4">
    <location>
        <begin position="69"/>
        <end position="98"/>
    </location>
</feature>
<reference evidence="6" key="1">
    <citation type="submission" date="2021-01" db="EMBL/GenBank/DDBJ databases">
        <title>Caligus Genome Assembly.</title>
        <authorList>
            <person name="Gallardo-Escarate C."/>
        </authorList>
    </citation>
    <scope>NUCLEOTIDE SEQUENCE [LARGE SCALE GENOMIC DNA]</scope>
</reference>
<organism evidence="5 6">
    <name type="scientific">Caligus rogercresseyi</name>
    <name type="common">Sea louse</name>
    <dbReference type="NCBI Taxonomy" id="217165"/>
    <lineage>
        <taxon>Eukaryota</taxon>
        <taxon>Metazoa</taxon>
        <taxon>Ecdysozoa</taxon>
        <taxon>Arthropoda</taxon>
        <taxon>Crustacea</taxon>
        <taxon>Multicrustacea</taxon>
        <taxon>Hexanauplia</taxon>
        <taxon>Copepoda</taxon>
        <taxon>Siphonostomatoida</taxon>
        <taxon>Caligidae</taxon>
        <taxon>Caligus</taxon>
    </lineage>
</organism>
<keyword evidence="3" id="KW-0804">Transcription</keyword>
<name>A0A7T8JY41_CALRO</name>
<comment type="similarity">
    <text evidence="1">Belongs to the CNOT2/3/5 family.</text>
</comment>
<accession>A0A7T8JY41</accession>